<dbReference type="InterPro" id="IPR024467">
    <property type="entry name" value="Xre/MbcA/ParS-like_toxin-bd"/>
</dbReference>
<dbReference type="Pfam" id="PF09722">
    <property type="entry name" value="Xre_MbcA_ParS_C"/>
    <property type="match status" value="1"/>
</dbReference>
<accession>A0A2T7FWR2</accession>
<protein>
    <recommendedName>
        <fullName evidence="1">Antitoxin Xre/MbcA/ParS-like toxin-binding domain-containing protein</fullName>
    </recommendedName>
</protein>
<evidence type="ECO:0000259" key="1">
    <source>
        <dbReference type="Pfam" id="PF09722"/>
    </source>
</evidence>
<dbReference type="Proteomes" id="UP000244817">
    <property type="component" value="Unassembled WGS sequence"/>
</dbReference>
<dbReference type="AlphaFoldDB" id="A0A2T7FWR2"/>
<gene>
    <name evidence="2" type="ORF">DC363_08750</name>
</gene>
<evidence type="ECO:0000313" key="2">
    <source>
        <dbReference type="EMBL" id="PVA06612.1"/>
    </source>
</evidence>
<reference evidence="2 3" key="1">
    <citation type="submission" date="2018-04" db="EMBL/GenBank/DDBJ databases">
        <title>Pelagivirga bohaiensis gen. nov., sp. nov., a bacterium isolated from the Bohai Sea.</title>
        <authorList>
            <person name="Ji X."/>
        </authorList>
    </citation>
    <scope>NUCLEOTIDE SEQUENCE [LARGE SCALE GENOMIC DNA]</scope>
    <source>
        <strain evidence="2 3">BH-SD16</strain>
    </source>
</reference>
<evidence type="ECO:0000313" key="3">
    <source>
        <dbReference type="Proteomes" id="UP000244817"/>
    </source>
</evidence>
<sequence length="89" mass="9602">MSEEAWAEARGPDSAGPLSQDQLLRLSGILGIYQSLELFFSKPMARDWLTKPNDGPLFGGLRPVDAALAGGLPMIVQIRDHVDALLQGN</sequence>
<dbReference type="OrthoDB" id="117888at2"/>
<feature type="domain" description="Antitoxin Xre/MbcA/ParS-like toxin-binding" evidence="1">
    <location>
        <begin position="37"/>
        <end position="86"/>
    </location>
</feature>
<keyword evidence="3" id="KW-1185">Reference proteome</keyword>
<organism evidence="2 3">
    <name type="scientific">Thalassorhabdomicrobium marinisediminis</name>
    <dbReference type="NCBI Taxonomy" id="2170577"/>
    <lineage>
        <taxon>Bacteria</taxon>
        <taxon>Pseudomonadati</taxon>
        <taxon>Pseudomonadota</taxon>
        <taxon>Alphaproteobacteria</taxon>
        <taxon>Rhodobacterales</taxon>
        <taxon>Paracoccaceae</taxon>
        <taxon>Thalassorhabdomicrobium</taxon>
    </lineage>
</organism>
<comment type="caution">
    <text evidence="2">The sequence shown here is derived from an EMBL/GenBank/DDBJ whole genome shotgun (WGS) entry which is preliminary data.</text>
</comment>
<dbReference type="EMBL" id="QCYG01000005">
    <property type="protein sequence ID" value="PVA06612.1"/>
    <property type="molecule type" value="Genomic_DNA"/>
</dbReference>
<proteinExistence type="predicted"/>
<name>A0A2T7FWR2_9RHOB</name>